<dbReference type="EMBL" id="CP158367">
    <property type="protein sequence ID" value="XBX74510.1"/>
    <property type="molecule type" value="Genomic_DNA"/>
</dbReference>
<reference evidence="1" key="1">
    <citation type="journal article" date="2013" name="Extremophiles">
        <title>Proteinivorax tanatarense gen. nov., sp. nov., an anaerobic, haloalkaliphilic, proteolytic bacterium isolated from a decaying algal bloom, and proposal of Proteinivoraceae fam. nov.</title>
        <authorList>
            <person name="Kevbrin V."/>
            <person name="Boltyanskaya Y."/>
            <person name="Zhilina T."/>
            <person name="Kolganova T."/>
            <person name="Lavrentjeva E."/>
            <person name="Kuznetsov B."/>
        </authorList>
    </citation>
    <scope>NUCLEOTIDE SEQUENCE</scope>
    <source>
        <strain evidence="1">Z-910T</strain>
    </source>
</reference>
<dbReference type="RefSeq" id="WP_350343262.1">
    <property type="nucleotide sequence ID" value="NZ_CP158367.1"/>
</dbReference>
<gene>
    <name evidence="1" type="ORF">PRVXT_002554</name>
</gene>
<sequence>MDIFPHTDSAKNAMDMFPYTDNTNDINAINSGHVECVVLIEKI</sequence>
<evidence type="ECO:0000313" key="1">
    <source>
        <dbReference type="EMBL" id="XBX74510.1"/>
    </source>
</evidence>
<proteinExistence type="predicted"/>
<organism evidence="1">
    <name type="scientific">Proteinivorax tanatarense</name>
    <dbReference type="NCBI Taxonomy" id="1260629"/>
    <lineage>
        <taxon>Bacteria</taxon>
        <taxon>Bacillati</taxon>
        <taxon>Bacillota</taxon>
        <taxon>Clostridia</taxon>
        <taxon>Eubacteriales</taxon>
        <taxon>Proteinivoracaceae</taxon>
        <taxon>Proteinivorax</taxon>
    </lineage>
</organism>
<name>A0AAU7VKM6_9FIRM</name>
<accession>A0AAU7VKM6</accession>
<protein>
    <submittedName>
        <fullName evidence="1">Uncharacterized protein</fullName>
    </submittedName>
</protein>
<dbReference type="AlphaFoldDB" id="A0AAU7VKM6"/>
<reference evidence="1" key="2">
    <citation type="submission" date="2024-06" db="EMBL/GenBank/DDBJ databases">
        <authorList>
            <person name="Petrova K.O."/>
            <person name="Toshchakov S.V."/>
            <person name="Boltjanskaja Y.V."/>
            <person name="Kevbrin V."/>
        </authorList>
    </citation>
    <scope>NUCLEOTIDE SEQUENCE</scope>
    <source>
        <strain evidence="1">Z-910T</strain>
    </source>
</reference>